<evidence type="ECO:0000313" key="3">
    <source>
        <dbReference type="Proteomes" id="UP000236488"/>
    </source>
</evidence>
<name>A0A2K2U2D4_9ACTN</name>
<dbReference type="Gene3D" id="3.40.50.300">
    <property type="entry name" value="P-loop containing nucleotide triphosphate hydrolases"/>
    <property type="match status" value="1"/>
</dbReference>
<dbReference type="SUPFAM" id="SSF52540">
    <property type="entry name" value="P-loop containing nucleoside triphosphate hydrolases"/>
    <property type="match status" value="1"/>
</dbReference>
<dbReference type="SMART" id="SM00382">
    <property type="entry name" value="AAA"/>
    <property type="match status" value="1"/>
</dbReference>
<dbReference type="GO" id="GO:0005524">
    <property type="term" value="F:ATP binding"/>
    <property type="evidence" value="ECO:0007669"/>
    <property type="project" value="InterPro"/>
</dbReference>
<dbReference type="Pfam" id="PF07728">
    <property type="entry name" value="AAA_5"/>
    <property type="match status" value="1"/>
</dbReference>
<dbReference type="InterPro" id="IPR027417">
    <property type="entry name" value="P-loop_NTPase"/>
</dbReference>
<accession>A0A2K2U2D4</accession>
<keyword evidence="3" id="KW-1185">Reference proteome</keyword>
<dbReference type="RefSeq" id="WP_087195780.1">
    <property type="nucleotide sequence ID" value="NZ_PPEL01000094.1"/>
</dbReference>
<comment type="caution">
    <text evidence="2">The sequence shown here is derived from an EMBL/GenBank/DDBJ whole genome shotgun (WGS) entry which is preliminary data.</text>
</comment>
<feature type="domain" description="AAA+ ATPase" evidence="1">
    <location>
        <begin position="32"/>
        <end position="188"/>
    </location>
</feature>
<protein>
    <submittedName>
        <fullName evidence="2">ATPase</fullName>
    </submittedName>
</protein>
<dbReference type="InterPro" id="IPR003593">
    <property type="entry name" value="AAA+_ATPase"/>
</dbReference>
<evidence type="ECO:0000313" key="2">
    <source>
        <dbReference type="EMBL" id="PNV64487.1"/>
    </source>
</evidence>
<organism evidence="2 3">
    <name type="scientific">Rubneribacter badeniensis</name>
    <dbReference type="NCBI Taxonomy" id="2070688"/>
    <lineage>
        <taxon>Bacteria</taxon>
        <taxon>Bacillati</taxon>
        <taxon>Actinomycetota</taxon>
        <taxon>Coriobacteriia</taxon>
        <taxon>Eggerthellales</taxon>
        <taxon>Eggerthellaceae</taxon>
        <taxon>Rubneribacter</taxon>
    </lineage>
</organism>
<sequence length="539" mass="59648">MDIKQAKQQIKNAMVAYFSKDEFGGYRLPTERQRPVFLLGAPGIGKTAIMEQIAQELGVGLVSYSMTHHTRQSALGLPFIAKKTYGNAEYDVSEYTMSEIIAAVYDAMEATGRREGILFLDEINCVSETLTPAMLQFLQYKTFGRHRVPDGWIVVTAGNPPEYNRVARDFDIATWDRLKRIEVEPDFPAWRDFAVETGVHPAVLTYLDIERDHFYRVETTVDGPSFVTARGWDDLSAMMKLYEEQGLVVDELLIGQYVQNAEIAKRFSVYYDLFTKYRADYQVDRLLEGKADPAVVERARAAGFDERVSLMGLVSDALGGRLREAVLEERAVEFAHETLVRMRDEIAAAPAGGAGAAAGGVGVDAAADVATDAASGVLPDAAPDATDGVLPFLRQEASTLQARLDAERKAGLLSDEGYVAYERTLALADRALRLEAPGRTVEFDDVKALFAEMADDLDARIEHASAALDNAFRFVEEAFGSGQEMLLLVTDLSASRYGMAFINDHGCERYFAHNDALLFHERGTDLAERINRLDLSAEE</sequence>
<dbReference type="Proteomes" id="UP000236488">
    <property type="component" value="Unassembled WGS sequence"/>
</dbReference>
<evidence type="ECO:0000259" key="1">
    <source>
        <dbReference type="SMART" id="SM00382"/>
    </source>
</evidence>
<dbReference type="InterPro" id="IPR011704">
    <property type="entry name" value="ATPase_dyneun-rel_AAA"/>
</dbReference>
<dbReference type="AlphaFoldDB" id="A0A2K2U2D4"/>
<dbReference type="CDD" id="cd00009">
    <property type="entry name" value="AAA"/>
    <property type="match status" value="1"/>
</dbReference>
<reference evidence="2 3" key="1">
    <citation type="journal article" date="2018" name="Int. J. Syst. Evol. Microbiol.">
        <title>Rubneribacter badeniensis gen. nov., sp. nov. and Enteroscipio rubneri gen. nov., sp. nov., new members of the Eggerthellaceae isolated from human faeces.</title>
        <authorList>
            <person name="Danylec N."/>
            <person name="Gobl A."/>
            <person name="Stoll D.A."/>
            <person name="Hetzer B."/>
            <person name="Kulling S.E."/>
            <person name="Huch M."/>
        </authorList>
    </citation>
    <scope>NUCLEOTIDE SEQUENCE [LARGE SCALE GENOMIC DNA]</scope>
    <source>
        <strain evidence="2 3">ResAG-85</strain>
    </source>
</reference>
<dbReference type="GO" id="GO:0016887">
    <property type="term" value="F:ATP hydrolysis activity"/>
    <property type="evidence" value="ECO:0007669"/>
    <property type="project" value="InterPro"/>
</dbReference>
<dbReference type="EMBL" id="PPEL01000094">
    <property type="protein sequence ID" value="PNV64487.1"/>
    <property type="molecule type" value="Genomic_DNA"/>
</dbReference>
<proteinExistence type="predicted"/>
<gene>
    <name evidence="2" type="ORF">C2L80_11725</name>
</gene>